<feature type="binding site" evidence="9">
    <location>
        <position position="52"/>
    </location>
    <ligand>
        <name>Mg(2+)</name>
        <dbReference type="ChEBI" id="CHEBI:18420"/>
    </ligand>
</feature>
<dbReference type="NCBIfam" id="TIGR00635">
    <property type="entry name" value="ruvB"/>
    <property type="match status" value="1"/>
</dbReference>
<dbReference type="Pfam" id="PF17864">
    <property type="entry name" value="AAA_lid_4"/>
    <property type="match status" value="1"/>
</dbReference>
<gene>
    <name evidence="9 11" type="primary">ruvB</name>
    <name evidence="11" type="ORF">HYD69_02700</name>
    <name evidence="12" type="ORF">MBOVJF4278_00244</name>
</gene>
<dbReference type="RefSeq" id="WP_075271197.1">
    <property type="nucleotide sequence ID" value="NZ_CP022587.1"/>
</dbReference>
<keyword evidence="4 9" id="KW-0378">Hydrolase</keyword>
<comment type="subunit">
    <text evidence="9">Homohexamer. Forms an RuvA(8)-RuvB(12)-Holliday junction (HJ) complex. HJ DNA is sandwiched between 2 RuvA tetramers; dsDNA enters through RuvA and exits via RuvB. An RuvB hexamer assembles on each DNA strand where it exits the tetramer. Each RuvB hexamer is contacted by two RuvA subunits (via domain III) on 2 adjacent RuvB subunits; this complex drives branch migration. In the full resolvosome a probable DNA-RuvA(4)-RuvB(12)-RuvC(2) complex forms which resolves the HJ.</text>
</comment>
<accession>A0A2N8U1X7</accession>
<dbReference type="EMBL" id="CP058496">
    <property type="protein sequence ID" value="QQH50040.1"/>
    <property type="molecule type" value="Genomic_DNA"/>
</dbReference>
<feature type="binding site" evidence="9">
    <location>
        <position position="53"/>
    </location>
    <ligand>
        <name>ATP</name>
        <dbReference type="ChEBI" id="CHEBI:30616"/>
    </ligand>
</feature>
<feature type="binding site" evidence="9">
    <location>
        <position position="167"/>
    </location>
    <ligand>
        <name>ATP</name>
        <dbReference type="ChEBI" id="CHEBI:30616"/>
    </ligand>
</feature>
<dbReference type="NCBIfam" id="NF000868">
    <property type="entry name" value="PRK00080.1"/>
    <property type="match status" value="1"/>
</dbReference>
<dbReference type="PANTHER" id="PTHR42848">
    <property type="match status" value="1"/>
</dbReference>
<dbReference type="InterPro" id="IPR036388">
    <property type="entry name" value="WH-like_DNA-bd_sf"/>
</dbReference>
<keyword evidence="3 9" id="KW-0227">DNA damage</keyword>
<dbReference type="EMBL" id="LT578453">
    <property type="protein sequence ID" value="SBO46019.1"/>
    <property type="molecule type" value="Genomic_DNA"/>
</dbReference>
<dbReference type="InterPro" id="IPR008823">
    <property type="entry name" value="RuvB_wg_C"/>
</dbReference>
<dbReference type="GO" id="GO:0000400">
    <property type="term" value="F:four-way junction DNA binding"/>
    <property type="evidence" value="ECO:0007669"/>
    <property type="project" value="UniProtKB-UniRule"/>
</dbReference>
<dbReference type="SUPFAM" id="SSF52540">
    <property type="entry name" value="P-loop containing nucleoside triphosphate hydrolases"/>
    <property type="match status" value="1"/>
</dbReference>
<comment type="function">
    <text evidence="9">The RuvA-RuvB-RuvC complex processes Holliday junction (HJ) DNA during genetic recombination and DNA repair, while the RuvA-RuvB complex plays an important role in the rescue of blocked DNA replication forks via replication fork reversal (RFR). RuvA specifically binds to HJ cruciform DNA, conferring on it an open structure. The RuvB hexamer acts as an ATP-dependent pump, pulling dsDNA into and through the RuvAB complex. RuvB forms 2 homohexamers on either side of HJ DNA bound by 1 or 2 RuvA tetramers; 4 subunits per hexamer contact DNA at a time. Coordinated motions by a converter formed by DNA-disengaged RuvB subunits stimulates ATP hydrolysis and nucleotide exchange. Immobilization of the converter enables RuvB to convert the ATP-contained energy into a lever motion, pulling 2 nucleotides of DNA out of the RuvA tetramer per ATP hydrolyzed, thus driving DNA branch migration. The RuvB motors rotate together with the DNA substrate, which together with the progressing nucleotide cycle form the mechanistic basis for DNA recombination by continuous HJ branch migration. Branch migration allows RuvC to scan DNA until it finds its consensus sequence, where it cleaves and resolves cruciform DNA.</text>
</comment>
<comment type="domain">
    <text evidence="9">Has 3 domains, the large (RuvB-L) and small ATPase (RuvB-S) domains and the C-terminal head (RuvB-H) domain. The head domain binds DNA, while the ATPase domains jointly bind ATP, ADP or are empty depending on the state of the subunit in the translocation cycle. During a single DNA translocation step the structure of each domain remains the same, but their relative positions change.</text>
</comment>
<comment type="similarity">
    <text evidence="9">Belongs to the RuvB family.</text>
</comment>
<dbReference type="InterPro" id="IPR000641">
    <property type="entry name" value="CbxX/CfxQ"/>
</dbReference>
<dbReference type="Proteomes" id="UP000596039">
    <property type="component" value="Chromosome"/>
</dbReference>
<name>A0A2N8U1X7_MYCBV</name>
<dbReference type="Pfam" id="PF05496">
    <property type="entry name" value="RuvB_N"/>
    <property type="match status" value="1"/>
</dbReference>
<dbReference type="Gene3D" id="1.10.10.10">
    <property type="entry name" value="Winged helix-like DNA-binding domain superfamily/Winged helix DNA-binding domain"/>
    <property type="match status" value="1"/>
</dbReference>
<evidence type="ECO:0000256" key="9">
    <source>
        <dbReference type="HAMAP-Rule" id="MF_00016"/>
    </source>
</evidence>
<organism evidence="12 13">
    <name type="scientific">Mycoplasmopsis bovis</name>
    <name type="common">Mycoplasma bovis</name>
    <dbReference type="NCBI Taxonomy" id="28903"/>
    <lineage>
        <taxon>Bacteria</taxon>
        <taxon>Bacillati</taxon>
        <taxon>Mycoplasmatota</taxon>
        <taxon>Mycoplasmoidales</taxon>
        <taxon>Metamycoplasmataceae</taxon>
        <taxon>Mycoplasmopsis</taxon>
    </lineage>
</organism>
<sequence>MNQLLLRPTSFKEFIGQKKLIVTVKAMIDGSLYRNEVLDHILFYGPPGTGKTTLASLIGNELNKKVHYLQGALLEKKSDVLSVFANVNENDIVFIDEIHSINKSVEEIIYNAMEDFKIDIIIGPEGNSKVMRMNLKPFTLIGATTKLNLLSQPFKDRFGLLARLSQYSNEEIVKILQNSKKKLKVETDNEVLMLLAKYSRNTPRIANHLLKRAYDFSLKNNQNIIDAKTTYLTFKHLELFDLGLNKEHIEYLSLLSNSFYDKFVSIDAISGILNMNKDNLINDIEPYLLYLQLIEKSPRGRRITTKGVDYLIKNNLNIYT</sequence>
<keyword evidence="2 9" id="KW-0547">Nucleotide-binding</keyword>
<dbReference type="InterPro" id="IPR027417">
    <property type="entry name" value="P-loop_NTPase"/>
</dbReference>
<evidence type="ECO:0000256" key="1">
    <source>
        <dbReference type="ARBA" id="ARBA00022490"/>
    </source>
</evidence>
<comment type="caution">
    <text evidence="9">Lacks conserved residue(s) required for the propagation of feature annotation.</text>
</comment>
<comment type="subcellular location">
    <subcellularLocation>
        <location evidence="9">Cytoplasm</location>
    </subcellularLocation>
</comment>
<dbReference type="Pfam" id="PF05491">
    <property type="entry name" value="WHD_RuvB"/>
    <property type="match status" value="1"/>
</dbReference>
<evidence type="ECO:0000256" key="5">
    <source>
        <dbReference type="ARBA" id="ARBA00022840"/>
    </source>
</evidence>
<reference evidence="11 14" key="2">
    <citation type="journal article" date="2020" name="Vet. Res.">
        <title>Phylogenomic analysis of Mycoplasma bovis from Belgian veal, dairy and beef herds.</title>
        <authorList>
            <person name="Bokma J."/>
            <person name="Vereecke N."/>
            <person name="De Bleecker K."/>
            <person name="Callens J."/>
            <person name="Ribbens S."/>
            <person name="Nauwynck H."/>
            <person name="Haesebrouck F."/>
            <person name="Theuns S."/>
            <person name="Boyen F."/>
            <person name="Pardon B."/>
        </authorList>
    </citation>
    <scope>NUCLEOTIDE SEQUENCE [LARGE SCALE GENOMIC DNA]</scope>
    <source>
        <strain evidence="11 14">Mb222</strain>
    </source>
</reference>
<reference evidence="11" key="3">
    <citation type="submission" date="2021-04" db="EMBL/GenBank/DDBJ databases">
        <authorList>
            <person name="Vereecke N."/>
            <person name="Bokma J."/>
        </authorList>
    </citation>
    <scope>NUCLEOTIDE SEQUENCE</scope>
    <source>
        <strain evidence="11">Mb222</strain>
    </source>
</reference>
<dbReference type="EC" id="3.6.4.-" evidence="9"/>
<dbReference type="GO" id="GO:0005737">
    <property type="term" value="C:cytoplasm"/>
    <property type="evidence" value="ECO:0007669"/>
    <property type="project" value="UniProtKB-SubCell"/>
</dbReference>
<feature type="binding site" evidence="9">
    <location>
        <position position="296"/>
    </location>
    <ligand>
        <name>DNA</name>
        <dbReference type="ChEBI" id="CHEBI:16991"/>
    </ligand>
</feature>
<dbReference type="PRINTS" id="PR00819">
    <property type="entry name" value="CBXCFQXSUPER"/>
</dbReference>
<keyword evidence="1 9" id="KW-0963">Cytoplasm</keyword>
<keyword evidence="8 9" id="KW-0234">DNA repair</keyword>
<dbReference type="InterPro" id="IPR041445">
    <property type="entry name" value="AAA_lid_4"/>
</dbReference>
<feature type="region of interest" description="Small ATPAse domain (RuvB-S)" evidence="9">
    <location>
        <begin position="168"/>
        <end position="238"/>
    </location>
</feature>
<dbReference type="SUPFAM" id="SSF46785">
    <property type="entry name" value="Winged helix' DNA-binding domain"/>
    <property type="match status" value="1"/>
</dbReference>
<keyword evidence="14" id="KW-1185">Reference proteome</keyword>
<comment type="catalytic activity">
    <reaction evidence="9">
        <text>ATP + H2O = ADP + phosphate + H(+)</text>
        <dbReference type="Rhea" id="RHEA:13065"/>
        <dbReference type="ChEBI" id="CHEBI:15377"/>
        <dbReference type="ChEBI" id="CHEBI:15378"/>
        <dbReference type="ChEBI" id="CHEBI:30616"/>
        <dbReference type="ChEBI" id="CHEBI:43474"/>
        <dbReference type="ChEBI" id="CHEBI:456216"/>
    </reaction>
</comment>
<proteinExistence type="inferred from homology"/>
<dbReference type="InterPro" id="IPR004605">
    <property type="entry name" value="DNA_helicase_Holl-junc_RuvB"/>
</dbReference>
<dbReference type="CDD" id="cd00009">
    <property type="entry name" value="AAA"/>
    <property type="match status" value="1"/>
</dbReference>
<evidence type="ECO:0000313" key="13">
    <source>
        <dbReference type="Proteomes" id="UP000233776"/>
    </source>
</evidence>
<dbReference type="GO" id="GO:0005524">
    <property type="term" value="F:ATP binding"/>
    <property type="evidence" value="ECO:0007669"/>
    <property type="project" value="UniProtKB-UniRule"/>
</dbReference>
<feature type="binding site" evidence="9">
    <location>
        <position position="52"/>
    </location>
    <ligand>
        <name>ATP</name>
        <dbReference type="ChEBI" id="CHEBI:30616"/>
    </ligand>
</feature>
<dbReference type="STRING" id="28903.B0W43_01390"/>
<dbReference type="GO" id="GO:0009378">
    <property type="term" value="F:four-way junction helicase activity"/>
    <property type="evidence" value="ECO:0007669"/>
    <property type="project" value="InterPro"/>
</dbReference>
<evidence type="ECO:0000256" key="2">
    <source>
        <dbReference type="ARBA" id="ARBA00022741"/>
    </source>
</evidence>
<feature type="binding site" evidence="9">
    <location>
        <position position="301"/>
    </location>
    <ligand>
        <name>DNA</name>
        <dbReference type="ChEBI" id="CHEBI:16991"/>
    </ligand>
</feature>
<dbReference type="GO" id="GO:0016787">
    <property type="term" value="F:hydrolase activity"/>
    <property type="evidence" value="ECO:0007669"/>
    <property type="project" value="UniProtKB-KW"/>
</dbReference>
<feature type="binding site" evidence="9">
    <location>
        <position position="204"/>
    </location>
    <ligand>
        <name>ATP</name>
        <dbReference type="ChEBI" id="CHEBI:30616"/>
    </ligand>
</feature>
<keyword evidence="12" id="KW-0347">Helicase</keyword>
<feature type="region of interest" description="Head domain (RuvB-H)" evidence="9">
    <location>
        <begin position="241"/>
        <end position="320"/>
    </location>
</feature>
<keyword evidence="6 9" id="KW-0238">DNA-binding</keyword>
<evidence type="ECO:0000256" key="8">
    <source>
        <dbReference type="ARBA" id="ARBA00023204"/>
    </source>
</evidence>
<evidence type="ECO:0000256" key="3">
    <source>
        <dbReference type="ARBA" id="ARBA00022763"/>
    </source>
</evidence>
<dbReference type="HAMAP" id="MF_00016">
    <property type="entry name" value="DNA_HJ_migration_RuvB"/>
    <property type="match status" value="1"/>
</dbReference>
<protein>
    <recommendedName>
        <fullName evidence="9">Holliday junction branch migration complex subunit RuvB</fullName>
        <ecNumber evidence="9">3.6.4.-</ecNumber>
    </recommendedName>
</protein>
<feature type="domain" description="AAA+ ATPase" evidence="10">
    <location>
        <begin position="37"/>
        <end position="164"/>
    </location>
</feature>
<feature type="binding site" evidence="9">
    <location>
        <position position="48"/>
    </location>
    <ligand>
        <name>ATP</name>
        <dbReference type="ChEBI" id="CHEBI:30616"/>
    </ligand>
</feature>
<keyword evidence="5 9" id="KW-0067">ATP-binding</keyword>
<dbReference type="Proteomes" id="UP000233776">
    <property type="component" value="Chromosome I"/>
</dbReference>
<dbReference type="GO" id="GO:0006281">
    <property type="term" value="P:DNA repair"/>
    <property type="evidence" value="ECO:0007669"/>
    <property type="project" value="UniProtKB-UniRule"/>
</dbReference>
<evidence type="ECO:0000313" key="14">
    <source>
        <dbReference type="Proteomes" id="UP000596039"/>
    </source>
</evidence>
<dbReference type="Gene3D" id="3.40.50.300">
    <property type="entry name" value="P-loop containing nucleotide triphosphate hydrolases"/>
    <property type="match status" value="1"/>
</dbReference>
<dbReference type="Gene3D" id="1.10.8.60">
    <property type="match status" value="1"/>
</dbReference>
<dbReference type="InterPro" id="IPR003593">
    <property type="entry name" value="AAA+_ATPase"/>
</dbReference>
<evidence type="ECO:0000256" key="6">
    <source>
        <dbReference type="ARBA" id="ARBA00023125"/>
    </source>
</evidence>
<dbReference type="AlphaFoldDB" id="A0A2N8U1X7"/>
<keyword evidence="7 9" id="KW-0233">DNA recombination</keyword>
<feature type="binding site" evidence="9">
    <location>
        <position position="157"/>
    </location>
    <ligand>
        <name>ATP</name>
        <dbReference type="ChEBI" id="CHEBI:30616"/>
    </ligand>
</feature>
<dbReference type="PANTHER" id="PTHR42848:SF1">
    <property type="entry name" value="HOLLIDAY JUNCTION BRANCH MIGRATION COMPLEX SUBUNIT RUVB"/>
    <property type="match status" value="1"/>
</dbReference>
<feature type="binding site" evidence="9">
    <location>
        <begin position="114"/>
        <end position="116"/>
    </location>
    <ligand>
        <name>ATP</name>
        <dbReference type="ChEBI" id="CHEBI:30616"/>
    </ligand>
</feature>
<evidence type="ECO:0000256" key="4">
    <source>
        <dbReference type="ARBA" id="ARBA00022801"/>
    </source>
</evidence>
<dbReference type="SMART" id="SM00382">
    <property type="entry name" value="AAA"/>
    <property type="match status" value="1"/>
</dbReference>
<evidence type="ECO:0000313" key="11">
    <source>
        <dbReference type="EMBL" id="QQH50040.1"/>
    </source>
</evidence>
<feature type="binding site" evidence="9">
    <location>
        <position position="7"/>
    </location>
    <ligand>
        <name>ATP</name>
        <dbReference type="ChEBI" id="CHEBI:30616"/>
    </ligand>
</feature>
<feature type="binding site" evidence="9">
    <location>
        <position position="5"/>
    </location>
    <ligand>
        <name>ATP</name>
        <dbReference type="ChEBI" id="CHEBI:30616"/>
    </ligand>
</feature>
<dbReference type="GO" id="GO:0048476">
    <property type="term" value="C:Holliday junction resolvase complex"/>
    <property type="evidence" value="ECO:0007669"/>
    <property type="project" value="UniProtKB-UniRule"/>
</dbReference>
<dbReference type="GO" id="GO:0006310">
    <property type="term" value="P:DNA recombination"/>
    <property type="evidence" value="ECO:0007669"/>
    <property type="project" value="UniProtKB-UniRule"/>
</dbReference>
<evidence type="ECO:0000259" key="10">
    <source>
        <dbReference type="SMART" id="SM00382"/>
    </source>
</evidence>
<evidence type="ECO:0000313" key="12">
    <source>
        <dbReference type="EMBL" id="SBO46019.1"/>
    </source>
</evidence>
<reference evidence="12 13" key="1">
    <citation type="submission" date="2016-06" db="EMBL/GenBank/DDBJ databases">
        <authorList>
            <person name="Kjaerup R.B."/>
            <person name="Dalgaard T.S."/>
            <person name="Juul-Madsen H.R."/>
        </authorList>
    </citation>
    <scope>NUCLEOTIDE SEQUENCE [LARGE SCALE GENOMIC DNA]</scope>
    <source>
        <strain evidence="12">JF4278</strain>
    </source>
</reference>
<dbReference type="InterPro" id="IPR036390">
    <property type="entry name" value="WH_DNA-bd_sf"/>
</dbReference>
<evidence type="ECO:0000256" key="7">
    <source>
        <dbReference type="ARBA" id="ARBA00023172"/>
    </source>
</evidence>
<feature type="binding site" evidence="9">
    <location>
        <position position="51"/>
    </location>
    <ligand>
        <name>ATP</name>
        <dbReference type="ChEBI" id="CHEBI:30616"/>
    </ligand>
</feature>
<dbReference type="InterPro" id="IPR008824">
    <property type="entry name" value="RuvB-like_N"/>
</dbReference>